<dbReference type="EMBL" id="KI926051">
    <property type="protein sequence ID" value="ETW42379.1"/>
    <property type="molecule type" value="Genomic_DNA"/>
</dbReference>
<evidence type="ECO:0000313" key="1">
    <source>
        <dbReference type="EMBL" id="ETW42379.1"/>
    </source>
</evidence>
<dbReference type="PANTHER" id="PTHR44094:SF8">
    <property type="entry name" value="DNAJ HEAT SHOCK N-TERMINAL DOMAIN-CONTAINING PROTEIN-RELATED"/>
    <property type="match status" value="1"/>
</dbReference>
<sequence length="124" mass="15004">MIIEKNYDFGQFDLANKNIIIDAIRFFNLIFTYDMMYEYIRNTKVSTFVKLFFEKNISILNIFYYVGKIMKELMEGQNIRDVDELLKDILDLYIHNEDEYEILVENEISMLLKCSFSNFILEFI</sequence>
<accession>W4IH52</accession>
<organism evidence="1 2">
    <name type="scientific">Plasmodium falciparum NF135/5.C10</name>
    <dbReference type="NCBI Taxonomy" id="1036726"/>
    <lineage>
        <taxon>Eukaryota</taxon>
        <taxon>Sar</taxon>
        <taxon>Alveolata</taxon>
        <taxon>Apicomplexa</taxon>
        <taxon>Aconoidasida</taxon>
        <taxon>Haemosporida</taxon>
        <taxon>Plasmodiidae</taxon>
        <taxon>Plasmodium</taxon>
        <taxon>Plasmodium (Laverania)</taxon>
    </lineage>
</organism>
<protein>
    <submittedName>
        <fullName evidence="1">Uncharacterized protein</fullName>
    </submittedName>
</protein>
<proteinExistence type="predicted"/>
<evidence type="ECO:0000313" key="2">
    <source>
        <dbReference type="Proteomes" id="UP000019114"/>
    </source>
</evidence>
<reference evidence="1 2" key="2">
    <citation type="submission" date="2013-02" db="EMBL/GenBank/DDBJ databases">
        <title>The Genome Sequence of Plasmodium falciparum NF135/5.C10.</title>
        <authorList>
            <consortium name="The Broad Institute Genome Sequencing Platform"/>
            <consortium name="The Broad Institute Genome Sequencing Center for Infectious Disease"/>
            <person name="Neafsey D."/>
            <person name="Cheeseman I."/>
            <person name="Volkman S."/>
            <person name="Adams J."/>
            <person name="Walker B."/>
            <person name="Young S.K."/>
            <person name="Zeng Q."/>
            <person name="Gargeya S."/>
            <person name="Fitzgerald M."/>
            <person name="Haas B."/>
            <person name="Abouelleil A."/>
            <person name="Alvarado L."/>
            <person name="Arachchi H.M."/>
            <person name="Berlin A.M."/>
            <person name="Chapman S.B."/>
            <person name="Dewar J."/>
            <person name="Goldberg J."/>
            <person name="Griggs A."/>
            <person name="Gujja S."/>
            <person name="Hansen M."/>
            <person name="Howarth C."/>
            <person name="Imamovic A."/>
            <person name="Larimer J."/>
            <person name="McCowan C."/>
            <person name="Murphy C."/>
            <person name="Neiman D."/>
            <person name="Pearson M."/>
            <person name="Priest M."/>
            <person name="Roberts A."/>
            <person name="Saif S."/>
            <person name="Shea T."/>
            <person name="Sisk P."/>
            <person name="Sykes S."/>
            <person name="Wortman J."/>
            <person name="Nusbaum C."/>
            <person name="Birren B."/>
        </authorList>
    </citation>
    <scope>NUCLEOTIDE SEQUENCE [LARGE SCALE GENOMIC DNA]</scope>
    <source>
        <strain evidence="1 2">NF135/5.C10</strain>
    </source>
</reference>
<reference evidence="1 2" key="1">
    <citation type="submission" date="2013-02" db="EMBL/GenBank/DDBJ databases">
        <title>The Genome Annotation of Plasmodium falciparum NF135/5.C10.</title>
        <authorList>
            <consortium name="The Broad Institute Genome Sequencing Platform"/>
            <consortium name="The Broad Institute Genome Sequencing Center for Infectious Disease"/>
            <person name="Neafsey D."/>
            <person name="Hoffman S."/>
            <person name="Volkman S."/>
            <person name="Rosenthal P."/>
            <person name="Walker B."/>
            <person name="Young S.K."/>
            <person name="Zeng Q."/>
            <person name="Gargeya S."/>
            <person name="Fitzgerald M."/>
            <person name="Haas B."/>
            <person name="Abouelleil A."/>
            <person name="Allen A.W."/>
            <person name="Alvarado L."/>
            <person name="Arachchi H.M."/>
            <person name="Berlin A.M."/>
            <person name="Chapman S.B."/>
            <person name="Gainer-Dewar J."/>
            <person name="Goldberg J."/>
            <person name="Griggs A."/>
            <person name="Gujja S."/>
            <person name="Hansen M."/>
            <person name="Howarth C."/>
            <person name="Imamovic A."/>
            <person name="Ireland A."/>
            <person name="Larimer J."/>
            <person name="McCowan C."/>
            <person name="Murphy C."/>
            <person name="Pearson M."/>
            <person name="Poon T.W."/>
            <person name="Priest M."/>
            <person name="Roberts A."/>
            <person name="Saif S."/>
            <person name="Shea T."/>
            <person name="Sisk P."/>
            <person name="Sykes S."/>
            <person name="Wortman J."/>
            <person name="Nusbaum C."/>
            <person name="Birren B."/>
        </authorList>
    </citation>
    <scope>NUCLEOTIDE SEQUENCE [LARGE SCALE GENOMIC DNA]</scope>
    <source>
        <strain evidence="1 2">NF135/5.C10</strain>
    </source>
</reference>
<dbReference type="PANTHER" id="PTHR44094">
    <property type="entry name" value="DNAJ HEAT SHOCK N-TERMINAL DOMAIN-CONTAINING PROTEIN"/>
    <property type="match status" value="1"/>
</dbReference>
<dbReference type="InterPro" id="IPR052423">
    <property type="entry name" value="EMIR"/>
</dbReference>
<name>W4IH52_PLAFA</name>
<dbReference type="Proteomes" id="UP000019114">
    <property type="component" value="Unassembled WGS sequence"/>
</dbReference>
<gene>
    <name evidence="1" type="ORF">PFNF135_03262</name>
</gene>
<dbReference type="AlphaFoldDB" id="W4IH52"/>